<sequence length="157" mass="18618">MYLKKLEDIDVSFSDYEVGLDRFVRSVWALQMYRHHVFREELSNQFILDINRINESLGISVKTIDLNEHKESFSLSENLNKSIEENQYPVWVWFYGVEALKEQDFSGWLRSRLTARSIENLRVVFVAESSQDYQDVFCDSSAPFYKSTMLLQTQMFT</sequence>
<name>A0A177Y0Q8_9VIBR</name>
<dbReference type="AlphaFoldDB" id="A0A177Y0Q8"/>
<evidence type="ECO:0000313" key="1">
    <source>
        <dbReference type="EMBL" id="OAJ94453.1"/>
    </source>
</evidence>
<gene>
    <name evidence="1" type="ORF">APB76_09745</name>
</gene>
<organism evidence="1 2">
    <name type="scientific">Vibrio bivalvicida</name>
    <dbReference type="NCBI Taxonomy" id="1276888"/>
    <lineage>
        <taxon>Bacteria</taxon>
        <taxon>Pseudomonadati</taxon>
        <taxon>Pseudomonadota</taxon>
        <taxon>Gammaproteobacteria</taxon>
        <taxon>Vibrionales</taxon>
        <taxon>Vibrionaceae</taxon>
        <taxon>Vibrio</taxon>
        <taxon>Vibrio oreintalis group</taxon>
    </lineage>
</organism>
<dbReference type="RefSeq" id="WP_054963336.1">
    <property type="nucleotide sequence ID" value="NZ_LLEI02000025.1"/>
</dbReference>
<proteinExistence type="predicted"/>
<dbReference type="Proteomes" id="UP000078406">
    <property type="component" value="Unassembled WGS sequence"/>
</dbReference>
<accession>A0A177Y0Q8</accession>
<dbReference type="EMBL" id="LLEI02000025">
    <property type="protein sequence ID" value="OAJ94453.1"/>
    <property type="molecule type" value="Genomic_DNA"/>
</dbReference>
<evidence type="ECO:0000313" key="2">
    <source>
        <dbReference type="Proteomes" id="UP000078406"/>
    </source>
</evidence>
<protein>
    <submittedName>
        <fullName evidence="1">Uncharacterized protein</fullName>
    </submittedName>
</protein>
<reference evidence="1 2" key="1">
    <citation type="journal article" date="2016" name="Syst. Appl. Microbiol.">
        <title>Vibrio bivalvicida sp. nov., a novel larval pathogen for bivalve molluscs reared in a hatchery.</title>
        <authorList>
            <person name="Dubert J."/>
            <person name="Romalde J.L."/>
            <person name="Prado S."/>
            <person name="Barja J.L."/>
        </authorList>
    </citation>
    <scope>NUCLEOTIDE SEQUENCE [LARGE SCALE GENOMIC DNA]</scope>
    <source>
        <strain evidence="1 2">605</strain>
    </source>
</reference>
<comment type="caution">
    <text evidence="1">The sequence shown here is derived from an EMBL/GenBank/DDBJ whole genome shotgun (WGS) entry which is preliminary data.</text>
</comment>